<feature type="domain" description="BZIP" evidence="3">
    <location>
        <begin position="78"/>
        <end position="126"/>
    </location>
</feature>
<keyword evidence="5" id="KW-1185">Reference proteome</keyword>
<proteinExistence type="predicted"/>
<evidence type="ECO:0000256" key="2">
    <source>
        <dbReference type="SAM" id="MobiDB-lite"/>
    </source>
</evidence>
<dbReference type="EMBL" id="BDSP01000036">
    <property type="protein sequence ID" value="GAX11203.1"/>
    <property type="molecule type" value="Genomic_DNA"/>
</dbReference>
<dbReference type="InterPro" id="IPR046347">
    <property type="entry name" value="bZIP_sf"/>
</dbReference>
<protein>
    <recommendedName>
        <fullName evidence="3">BZIP domain-containing protein</fullName>
    </recommendedName>
</protein>
<dbReference type="InParanoid" id="A0A1Z5JB26"/>
<sequence>MNPSHNNQSISLAFAVAALQHGESLSSPGPNIPSSIFEEQRHAMTHSDTSEAPPSYDHLPVSTGKETTTSRRQKESWEQKLAKSRERNREHARKTRIRKKEHLEALQSKVRELEYERKSLKQKVEECSIASILLGMSSNEEEPHHEVTEDMFRSNKERKNETHVAVLTEGKRKRFLVESSDHRLSSEPMKVSIDGELTILGGGCHVNWKTGVYSDNNGLHKTLTNEQLQKLRRERNRMHAKLTRDRKKCFISVLEKTVEDLEMDIQKIRETLARVSVSGMAPTSQIVTPSRSPIVSPTLSHLETDDDVSAYSMDAHHTSAGISMHHAPRIGMDLST</sequence>
<dbReference type="PROSITE" id="PS50217">
    <property type="entry name" value="BZIP"/>
    <property type="match status" value="1"/>
</dbReference>
<dbReference type="CDD" id="cd14809">
    <property type="entry name" value="bZIP_AUREO-like"/>
    <property type="match status" value="2"/>
</dbReference>
<reference evidence="4 5" key="1">
    <citation type="journal article" date="2015" name="Plant Cell">
        <title>Oil accumulation by the oleaginous diatom Fistulifera solaris as revealed by the genome and transcriptome.</title>
        <authorList>
            <person name="Tanaka T."/>
            <person name="Maeda Y."/>
            <person name="Veluchamy A."/>
            <person name="Tanaka M."/>
            <person name="Abida H."/>
            <person name="Marechal E."/>
            <person name="Bowler C."/>
            <person name="Muto M."/>
            <person name="Sunaga Y."/>
            <person name="Tanaka M."/>
            <person name="Yoshino T."/>
            <person name="Taniguchi T."/>
            <person name="Fukuda Y."/>
            <person name="Nemoto M."/>
            <person name="Matsumoto M."/>
            <person name="Wong P.S."/>
            <person name="Aburatani S."/>
            <person name="Fujibuchi W."/>
        </authorList>
    </citation>
    <scope>NUCLEOTIDE SEQUENCE [LARGE SCALE GENOMIC DNA]</scope>
    <source>
        <strain evidence="4 5">JPCC DA0580</strain>
    </source>
</reference>
<feature type="compositionally biased region" description="Basic and acidic residues" evidence="2">
    <location>
        <begin position="68"/>
        <end position="89"/>
    </location>
</feature>
<feature type="region of interest" description="Disordered" evidence="2">
    <location>
        <begin position="23"/>
        <end position="97"/>
    </location>
</feature>
<feature type="compositionally biased region" description="Polar residues" evidence="2">
    <location>
        <begin position="23"/>
        <end position="34"/>
    </location>
</feature>
<dbReference type="AlphaFoldDB" id="A0A1Z5JB26"/>
<evidence type="ECO:0000259" key="3">
    <source>
        <dbReference type="PROSITE" id="PS50217"/>
    </source>
</evidence>
<evidence type="ECO:0000313" key="4">
    <source>
        <dbReference type="EMBL" id="GAX11203.1"/>
    </source>
</evidence>
<dbReference type="InterPro" id="IPR004827">
    <property type="entry name" value="bZIP"/>
</dbReference>
<comment type="caution">
    <text evidence="4">The sequence shown here is derived from an EMBL/GenBank/DDBJ whole genome shotgun (WGS) entry which is preliminary data.</text>
</comment>
<evidence type="ECO:0000313" key="5">
    <source>
        <dbReference type="Proteomes" id="UP000198406"/>
    </source>
</evidence>
<feature type="coiled-coil region" evidence="1">
    <location>
        <begin position="221"/>
        <end position="278"/>
    </location>
</feature>
<accession>A0A1Z5JB26</accession>
<dbReference type="Pfam" id="PF07716">
    <property type="entry name" value="bZIP_2"/>
    <property type="match status" value="1"/>
</dbReference>
<evidence type="ECO:0000256" key="1">
    <source>
        <dbReference type="SAM" id="Coils"/>
    </source>
</evidence>
<dbReference type="SMART" id="SM00338">
    <property type="entry name" value="BRLZ"/>
    <property type="match status" value="2"/>
</dbReference>
<dbReference type="Pfam" id="PF00170">
    <property type="entry name" value="bZIP_1"/>
    <property type="match status" value="1"/>
</dbReference>
<name>A0A1Z5JB26_FISSO</name>
<dbReference type="GO" id="GO:0003700">
    <property type="term" value="F:DNA-binding transcription factor activity"/>
    <property type="evidence" value="ECO:0007669"/>
    <property type="project" value="InterPro"/>
</dbReference>
<dbReference type="Proteomes" id="UP000198406">
    <property type="component" value="Unassembled WGS sequence"/>
</dbReference>
<dbReference type="OrthoDB" id="48941at2759"/>
<dbReference type="SUPFAM" id="SSF57959">
    <property type="entry name" value="Leucine zipper domain"/>
    <property type="match status" value="2"/>
</dbReference>
<organism evidence="4 5">
    <name type="scientific">Fistulifera solaris</name>
    <name type="common">Oleaginous diatom</name>
    <dbReference type="NCBI Taxonomy" id="1519565"/>
    <lineage>
        <taxon>Eukaryota</taxon>
        <taxon>Sar</taxon>
        <taxon>Stramenopiles</taxon>
        <taxon>Ochrophyta</taxon>
        <taxon>Bacillariophyta</taxon>
        <taxon>Bacillariophyceae</taxon>
        <taxon>Bacillariophycidae</taxon>
        <taxon>Naviculales</taxon>
        <taxon>Naviculaceae</taxon>
        <taxon>Fistulifera</taxon>
    </lineage>
</organism>
<gene>
    <name evidence="4" type="ORF">FisN_9Hh300</name>
</gene>
<dbReference type="Gene3D" id="1.20.5.170">
    <property type="match status" value="2"/>
</dbReference>
<keyword evidence="1" id="KW-0175">Coiled coil</keyword>